<protein>
    <recommendedName>
        <fullName evidence="2">Substrate import-associated zinc metallohydrolase lipoprotein</fullName>
    </recommendedName>
</protein>
<dbReference type="EMBL" id="SNRY01001351">
    <property type="protein sequence ID" value="KAA6331598.1"/>
    <property type="molecule type" value="Genomic_DNA"/>
</dbReference>
<dbReference type="NCBIfam" id="TIGR04549">
    <property type="entry name" value="LP_HExxH_w_tonB"/>
    <property type="match status" value="1"/>
</dbReference>
<dbReference type="AlphaFoldDB" id="A0A5J4RCZ7"/>
<accession>A0A5J4RCZ7</accession>
<organism evidence="1">
    <name type="scientific">termite gut metagenome</name>
    <dbReference type="NCBI Taxonomy" id="433724"/>
    <lineage>
        <taxon>unclassified sequences</taxon>
        <taxon>metagenomes</taxon>
        <taxon>organismal metagenomes</taxon>
    </lineage>
</organism>
<dbReference type="Pfam" id="PF15890">
    <property type="entry name" value="Peptidase_Mx1"/>
    <property type="match status" value="1"/>
</dbReference>
<proteinExistence type="predicted"/>
<name>A0A5J4RCZ7_9ZZZZ</name>
<dbReference type="PROSITE" id="PS51257">
    <property type="entry name" value="PROKAR_LIPOPROTEIN"/>
    <property type="match status" value="1"/>
</dbReference>
<sequence length="303" mass="34488">MIRKIFISLIAIAALGALAACSEDEQFESSIFDTTSPARTDLDEWIFINYTLPHNIEIDYKWQYVESDLSRNLTPPKEDQVEGIAKMLKIVWIEPYITIAGLDFFNSLTPKQISLIGSEAWNTTGTRTVGTAEGGRKIVLYEVDHFDTTNKDRLVRYMKTIHHEFTHICNQVRNYDPDFEQIATDGYRGADWSNESDQVSYDKGFITPYATSSPNEDFAEMVGVMLTHTYAEWNNILDTKPTTAVGKELLRKKEEMVINYYKSVWGFDIFELQQELEIAVDGFISGSPASLASSKENTTTYTE</sequence>
<reference evidence="1" key="1">
    <citation type="submission" date="2019-03" db="EMBL/GenBank/DDBJ databases">
        <title>Single cell metagenomics reveals metabolic interactions within the superorganism composed of flagellate Streblomastix strix and complex community of Bacteroidetes bacteria on its surface.</title>
        <authorList>
            <person name="Treitli S.C."/>
            <person name="Kolisko M."/>
            <person name="Husnik F."/>
            <person name="Keeling P."/>
            <person name="Hampl V."/>
        </authorList>
    </citation>
    <scope>NUCLEOTIDE SEQUENCE</scope>
    <source>
        <strain evidence="1">STM</strain>
    </source>
</reference>
<dbReference type="Gene3D" id="3.40.390.70">
    <property type="match status" value="1"/>
</dbReference>
<dbReference type="InterPro" id="IPR030890">
    <property type="entry name" value="LP_HExxH_w_TonB"/>
</dbReference>
<gene>
    <name evidence="1" type="ORF">EZS27_019808</name>
</gene>
<comment type="caution">
    <text evidence="1">The sequence shown here is derived from an EMBL/GenBank/DDBJ whole genome shotgun (WGS) entry which is preliminary data.</text>
</comment>
<evidence type="ECO:0008006" key="2">
    <source>
        <dbReference type="Google" id="ProtNLM"/>
    </source>
</evidence>
<evidence type="ECO:0000313" key="1">
    <source>
        <dbReference type="EMBL" id="KAA6331598.1"/>
    </source>
</evidence>